<dbReference type="Proteomes" id="UP000594638">
    <property type="component" value="Unassembled WGS sequence"/>
</dbReference>
<dbReference type="Gramene" id="OE9A102043T1">
    <property type="protein sequence ID" value="OE9A102043C1"/>
    <property type="gene ID" value="OE9A102043"/>
</dbReference>
<evidence type="ECO:0000256" key="1">
    <source>
        <dbReference type="SAM" id="MobiDB-lite"/>
    </source>
</evidence>
<dbReference type="EMBL" id="CACTIH010005533">
    <property type="protein sequence ID" value="CAA2996728.1"/>
    <property type="molecule type" value="Genomic_DNA"/>
</dbReference>
<dbReference type="AlphaFoldDB" id="A0A8S0SUD3"/>
<evidence type="ECO:0000313" key="2">
    <source>
        <dbReference type="EMBL" id="CAA2996728.1"/>
    </source>
</evidence>
<name>A0A8S0SUD3_OLEEU</name>
<sequence length="158" mass="17628">MRLRTVKLEIQQHVARAGPTTAAIKTKAKFLTRYVYGGPVSHALMSRTSQLTQEMCKTQHTLRHTRTMSTCQWPLYCVPYEDAGTMEPSNAVGDNNEEAEGCDATDGDGVVTKVPAPEQVPKTRTRVPTTRRCSVRLRRSAIATRTPNTGRRAKRTKK</sequence>
<feature type="compositionally biased region" description="Low complexity" evidence="1">
    <location>
        <begin position="120"/>
        <end position="130"/>
    </location>
</feature>
<feature type="compositionally biased region" description="Acidic residues" evidence="1">
    <location>
        <begin position="95"/>
        <end position="106"/>
    </location>
</feature>
<reference evidence="2 3" key="1">
    <citation type="submission" date="2019-12" db="EMBL/GenBank/DDBJ databases">
        <authorList>
            <person name="Alioto T."/>
            <person name="Alioto T."/>
            <person name="Gomez Garrido J."/>
        </authorList>
    </citation>
    <scope>NUCLEOTIDE SEQUENCE [LARGE SCALE GENOMIC DNA]</scope>
</reference>
<evidence type="ECO:0000313" key="3">
    <source>
        <dbReference type="Proteomes" id="UP000594638"/>
    </source>
</evidence>
<accession>A0A8S0SUD3</accession>
<protein>
    <submittedName>
        <fullName evidence="2">Uncharacterized protein</fullName>
    </submittedName>
</protein>
<proteinExistence type="predicted"/>
<feature type="region of interest" description="Disordered" evidence="1">
    <location>
        <begin position="88"/>
        <end position="130"/>
    </location>
</feature>
<gene>
    <name evidence="2" type="ORF">OLEA9_A102043</name>
</gene>
<keyword evidence="3" id="KW-1185">Reference proteome</keyword>
<organism evidence="2 3">
    <name type="scientific">Olea europaea subsp. europaea</name>
    <dbReference type="NCBI Taxonomy" id="158383"/>
    <lineage>
        <taxon>Eukaryota</taxon>
        <taxon>Viridiplantae</taxon>
        <taxon>Streptophyta</taxon>
        <taxon>Embryophyta</taxon>
        <taxon>Tracheophyta</taxon>
        <taxon>Spermatophyta</taxon>
        <taxon>Magnoliopsida</taxon>
        <taxon>eudicotyledons</taxon>
        <taxon>Gunneridae</taxon>
        <taxon>Pentapetalae</taxon>
        <taxon>asterids</taxon>
        <taxon>lamiids</taxon>
        <taxon>Lamiales</taxon>
        <taxon>Oleaceae</taxon>
        <taxon>Oleeae</taxon>
        <taxon>Olea</taxon>
    </lineage>
</organism>
<comment type="caution">
    <text evidence="2">The sequence shown here is derived from an EMBL/GenBank/DDBJ whole genome shotgun (WGS) entry which is preliminary data.</text>
</comment>